<dbReference type="InterPro" id="IPR036779">
    <property type="entry name" value="LysM_dom_sf"/>
</dbReference>
<dbReference type="EMBL" id="CP000155">
    <property type="protein sequence ID" value="ABC28713.1"/>
    <property type="molecule type" value="Genomic_DNA"/>
</dbReference>
<dbReference type="HOGENOM" id="CLU_029425_0_2_6"/>
<comment type="similarity">
    <text evidence="1">Belongs to the E.coli NlpD/Haemophilus LppB family.</text>
</comment>
<dbReference type="STRING" id="349521.HCH_01876"/>
<dbReference type="GO" id="GO:0009279">
    <property type="term" value="C:cell outer membrane"/>
    <property type="evidence" value="ECO:0007669"/>
    <property type="project" value="TreeGrafter"/>
</dbReference>
<dbReference type="GO" id="GO:0032153">
    <property type="term" value="C:cell division site"/>
    <property type="evidence" value="ECO:0007669"/>
    <property type="project" value="TreeGrafter"/>
</dbReference>
<keyword evidence="3" id="KW-0812">Transmembrane</keyword>
<protein>
    <submittedName>
        <fullName evidence="5">Membrane protein related to metalloendopeptidase</fullName>
    </submittedName>
</protein>
<feature type="domain" description="LysM" evidence="4">
    <location>
        <begin position="57"/>
        <end position="101"/>
    </location>
</feature>
<dbReference type="Gene3D" id="2.70.70.10">
    <property type="entry name" value="Glucose Permease (Domain IIA)"/>
    <property type="match status" value="1"/>
</dbReference>
<dbReference type="Pfam" id="PF01476">
    <property type="entry name" value="LysM"/>
    <property type="match status" value="1"/>
</dbReference>
<sequence>MHCLKSQKRRFCNRLYTGNGIFYALRSVALSISLFLCACTSPSIYRDPAFNPPVYWGSHVVEKGDTLYSIAWRYGRDYKELARINRVPAPYLIKPGQRISLVVPEGYQTASAQPSRKTQKTTTKTKKTATVKPKKTTQPKTTKAPVYKNTQTKKAPVTSKADRIVTGWGWPYHGPIIDTFSIAGDINKGVDIAGKIGDPVLAAASGEVVYAGNGLLGYGKLVILSHGDEYISAYAHNSKILVKEGDLIKRGQKIAEIGETGTNRPMLHFEIRKNGNPVDPLKYLPKR</sequence>
<organism evidence="5 6">
    <name type="scientific">Hahella chejuensis (strain KCTC 2396)</name>
    <dbReference type="NCBI Taxonomy" id="349521"/>
    <lineage>
        <taxon>Bacteria</taxon>
        <taxon>Pseudomonadati</taxon>
        <taxon>Pseudomonadota</taxon>
        <taxon>Gammaproteobacteria</taxon>
        <taxon>Oceanospirillales</taxon>
        <taxon>Hahellaceae</taxon>
        <taxon>Hahella</taxon>
    </lineage>
</organism>
<feature type="region of interest" description="Disordered" evidence="2">
    <location>
        <begin position="110"/>
        <end position="145"/>
    </location>
</feature>
<evidence type="ECO:0000313" key="5">
    <source>
        <dbReference type="EMBL" id="ABC28713.1"/>
    </source>
</evidence>
<keyword evidence="3" id="KW-0472">Membrane</keyword>
<evidence type="ECO:0000256" key="3">
    <source>
        <dbReference type="SAM" id="Phobius"/>
    </source>
</evidence>
<reference evidence="5 6" key="1">
    <citation type="journal article" date="2005" name="Nucleic Acids Res.">
        <title>Genomic blueprint of Hahella chejuensis, a marine microbe producing an algicidal agent.</title>
        <authorList>
            <person name="Jeong H."/>
            <person name="Yim J.H."/>
            <person name="Lee C."/>
            <person name="Choi S.-H."/>
            <person name="Park Y.K."/>
            <person name="Yoon S.H."/>
            <person name="Hur C.-G."/>
            <person name="Kang H.-Y."/>
            <person name="Kim D."/>
            <person name="Lee H.H."/>
            <person name="Park K.H."/>
            <person name="Park S.-H."/>
            <person name="Park H.-S."/>
            <person name="Lee H.K."/>
            <person name="Oh T.K."/>
            <person name="Kim J.F."/>
        </authorList>
    </citation>
    <scope>NUCLEOTIDE SEQUENCE [LARGE SCALE GENOMIC DNA]</scope>
    <source>
        <strain evidence="5 6">KCTC 2396</strain>
    </source>
</reference>
<dbReference type="GO" id="GO:0004222">
    <property type="term" value="F:metalloendopeptidase activity"/>
    <property type="evidence" value="ECO:0007669"/>
    <property type="project" value="TreeGrafter"/>
</dbReference>
<gene>
    <name evidence="5" type="ordered locus">HCH_01876</name>
</gene>
<feature type="transmembrane region" description="Helical" evidence="3">
    <location>
        <begin position="21"/>
        <end position="45"/>
    </location>
</feature>
<dbReference type="SMART" id="SM00257">
    <property type="entry name" value="LysM"/>
    <property type="match status" value="1"/>
</dbReference>
<accession>Q2SKW1</accession>
<dbReference type="InterPro" id="IPR050570">
    <property type="entry name" value="Cell_wall_metabolism_enzyme"/>
</dbReference>
<dbReference type="InterPro" id="IPR018392">
    <property type="entry name" value="LysM"/>
</dbReference>
<evidence type="ECO:0000313" key="6">
    <source>
        <dbReference type="Proteomes" id="UP000000238"/>
    </source>
</evidence>
<dbReference type="PANTHER" id="PTHR21666">
    <property type="entry name" value="PEPTIDASE-RELATED"/>
    <property type="match status" value="1"/>
</dbReference>
<dbReference type="eggNOG" id="COG4942">
    <property type="taxonomic scope" value="Bacteria"/>
</dbReference>
<dbReference type="InterPro" id="IPR016047">
    <property type="entry name" value="M23ase_b-sheet_dom"/>
</dbReference>
<evidence type="ECO:0000259" key="4">
    <source>
        <dbReference type="PROSITE" id="PS51782"/>
    </source>
</evidence>
<dbReference type="InterPro" id="IPR011055">
    <property type="entry name" value="Dup_hybrid_motif"/>
</dbReference>
<dbReference type="SUPFAM" id="SSF51261">
    <property type="entry name" value="Duplicated hybrid motif"/>
    <property type="match status" value="1"/>
</dbReference>
<keyword evidence="6" id="KW-1185">Reference proteome</keyword>
<dbReference type="Pfam" id="PF01551">
    <property type="entry name" value="Peptidase_M23"/>
    <property type="match status" value="1"/>
</dbReference>
<evidence type="ECO:0000256" key="2">
    <source>
        <dbReference type="SAM" id="MobiDB-lite"/>
    </source>
</evidence>
<name>Q2SKW1_HAHCH</name>
<dbReference type="Gene3D" id="3.10.350.10">
    <property type="entry name" value="LysM domain"/>
    <property type="match status" value="1"/>
</dbReference>
<dbReference type="CDD" id="cd00118">
    <property type="entry name" value="LysM"/>
    <property type="match status" value="1"/>
</dbReference>
<evidence type="ECO:0000256" key="1">
    <source>
        <dbReference type="ARBA" id="ARBA00038420"/>
    </source>
</evidence>
<keyword evidence="3" id="KW-1133">Transmembrane helix</keyword>
<dbReference type="PROSITE" id="PS51782">
    <property type="entry name" value="LYSM"/>
    <property type="match status" value="1"/>
</dbReference>
<dbReference type="PANTHER" id="PTHR21666:SF263">
    <property type="entry name" value="MUREIN HYDROLASE ACTIVATOR NLPD"/>
    <property type="match status" value="1"/>
</dbReference>
<dbReference type="eggNOG" id="COG1388">
    <property type="taxonomic scope" value="Bacteria"/>
</dbReference>
<dbReference type="Proteomes" id="UP000000238">
    <property type="component" value="Chromosome"/>
</dbReference>
<proteinExistence type="inferred from homology"/>
<dbReference type="AlphaFoldDB" id="Q2SKW1"/>
<feature type="compositionally biased region" description="Basic residues" evidence="2">
    <location>
        <begin position="117"/>
        <end position="137"/>
    </location>
</feature>
<dbReference type="KEGG" id="hch:HCH_01876"/>
<dbReference type="CDD" id="cd12797">
    <property type="entry name" value="M23_peptidase"/>
    <property type="match status" value="1"/>
</dbReference>